<evidence type="ECO:0000313" key="2">
    <source>
        <dbReference type="Proteomes" id="UP000187323"/>
    </source>
</evidence>
<dbReference type="AlphaFoldDB" id="A0AB36JJ55"/>
<accession>A0AB36JJ55</accession>
<sequence length="96" mass="11873">MLIQVVRLNEYKKSIFRKSTILLLRGVIMTYKEIYDLHIQLLHVYENNEKFQGPYQKQINYFKRQFFIAEDIVQRIFVLNQLIKIHEKSREIKIKW</sequence>
<dbReference type="Proteomes" id="UP000187323">
    <property type="component" value="Unassembled WGS sequence"/>
</dbReference>
<protein>
    <submittedName>
        <fullName evidence="1">Uncharacterized protein</fullName>
    </submittedName>
</protein>
<name>A0AB36JJ55_9BACL</name>
<reference evidence="1 2" key="1">
    <citation type="submission" date="2016-10" db="EMBL/GenBank/DDBJ databases">
        <title>Paenibacillus species isolates.</title>
        <authorList>
            <person name="Beno S.M."/>
        </authorList>
    </citation>
    <scope>NUCLEOTIDE SEQUENCE [LARGE SCALE GENOMIC DNA]</scope>
    <source>
        <strain evidence="1 2">FSL H7-0918</strain>
    </source>
</reference>
<gene>
    <name evidence="1" type="ORF">BSK47_03705</name>
</gene>
<organism evidence="1 2">
    <name type="scientific">Paenibacillus odorifer</name>
    <dbReference type="NCBI Taxonomy" id="189426"/>
    <lineage>
        <taxon>Bacteria</taxon>
        <taxon>Bacillati</taxon>
        <taxon>Bacillota</taxon>
        <taxon>Bacilli</taxon>
        <taxon>Bacillales</taxon>
        <taxon>Paenibacillaceae</taxon>
        <taxon>Paenibacillus</taxon>
    </lineage>
</organism>
<comment type="caution">
    <text evidence="1">The sequence shown here is derived from an EMBL/GenBank/DDBJ whole genome shotgun (WGS) entry which is preliminary data.</text>
</comment>
<dbReference type="EMBL" id="MPTO01000003">
    <property type="protein sequence ID" value="OME23570.1"/>
    <property type="molecule type" value="Genomic_DNA"/>
</dbReference>
<proteinExistence type="predicted"/>
<evidence type="ECO:0000313" key="1">
    <source>
        <dbReference type="EMBL" id="OME23570.1"/>
    </source>
</evidence>